<dbReference type="eggNOG" id="COG1699">
    <property type="taxonomic scope" value="Bacteria"/>
</dbReference>
<dbReference type="SUPFAM" id="SSF141457">
    <property type="entry name" value="BH3618-like"/>
    <property type="match status" value="1"/>
</dbReference>
<dbReference type="Pfam" id="PF02623">
    <property type="entry name" value="FliW"/>
    <property type="match status" value="1"/>
</dbReference>
<keyword evidence="1 4" id="KW-0963">Cytoplasm</keyword>
<evidence type="ECO:0000313" key="5">
    <source>
        <dbReference type="EMBL" id="EIC20456.1"/>
    </source>
</evidence>
<evidence type="ECO:0000313" key="6">
    <source>
        <dbReference type="Proteomes" id="UP000002964"/>
    </source>
</evidence>
<evidence type="ECO:0000256" key="4">
    <source>
        <dbReference type="HAMAP-Rule" id="MF_01185"/>
    </source>
</evidence>
<dbReference type="PANTHER" id="PTHR39190:SF1">
    <property type="entry name" value="FLAGELLAR ASSEMBLY FACTOR FLIW"/>
    <property type="match status" value="1"/>
</dbReference>
<dbReference type="RefSeq" id="WP_009150859.1">
    <property type="nucleotide sequence ID" value="NZ_CP121471.1"/>
</dbReference>
<accession>H8Z549</accession>
<dbReference type="HAMAP" id="MF_01185">
    <property type="entry name" value="FliW"/>
    <property type="match status" value="1"/>
</dbReference>
<dbReference type="Proteomes" id="UP000002964">
    <property type="component" value="Unassembled WGS sequence"/>
</dbReference>
<name>H8Z549_9GAMM</name>
<dbReference type="GO" id="GO:0006417">
    <property type="term" value="P:regulation of translation"/>
    <property type="evidence" value="ECO:0007669"/>
    <property type="project" value="UniProtKB-KW"/>
</dbReference>
<evidence type="ECO:0000256" key="3">
    <source>
        <dbReference type="ARBA" id="ARBA00022845"/>
    </source>
</evidence>
<comment type="subunit">
    <text evidence="4">Interacts with translational regulator CsrA and flagellin(s).</text>
</comment>
<dbReference type="GO" id="GO:0044780">
    <property type="term" value="P:bacterial-type flagellum assembly"/>
    <property type="evidence" value="ECO:0007669"/>
    <property type="project" value="UniProtKB-UniRule"/>
</dbReference>
<gene>
    <name evidence="4" type="primary">fliW</name>
    <name evidence="5" type="ORF">Thi970DRAFT_04093</name>
</gene>
<dbReference type="GO" id="GO:0005737">
    <property type="term" value="C:cytoplasm"/>
    <property type="evidence" value="ECO:0007669"/>
    <property type="project" value="UniProtKB-SubCell"/>
</dbReference>
<comment type="function">
    <text evidence="4">Acts as an anti-CsrA protein, binds CsrA and prevents it from repressing translation of its target genes, one of which is flagellin. Binds to flagellin and participates in the assembly of the flagellum.</text>
</comment>
<keyword evidence="3 4" id="KW-0810">Translation regulation</keyword>
<dbReference type="Gene3D" id="2.30.290.10">
    <property type="entry name" value="BH3618-like"/>
    <property type="match status" value="1"/>
</dbReference>
<proteinExistence type="inferred from homology"/>
<comment type="subcellular location">
    <subcellularLocation>
        <location evidence="4">Cytoplasm</location>
    </subcellularLocation>
</comment>
<evidence type="ECO:0000256" key="2">
    <source>
        <dbReference type="ARBA" id="ARBA00022795"/>
    </source>
</evidence>
<dbReference type="PANTHER" id="PTHR39190">
    <property type="entry name" value="FLAGELLAR ASSEMBLY FACTOR FLIW"/>
    <property type="match status" value="1"/>
</dbReference>
<organism evidence="5 6">
    <name type="scientific">Thiorhodovibrio frisius</name>
    <dbReference type="NCBI Taxonomy" id="631362"/>
    <lineage>
        <taxon>Bacteria</taxon>
        <taxon>Pseudomonadati</taxon>
        <taxon>Pseudomonadota</taxon>
        <taxon>Gammaproteobacteria</taxon>
        <taxon>Chromatiales</taxon>
        <taxon>Chromatiaceae</taxon>
        <taxon>Thiorhodovibrio</taxon>
    </lineage>
</organism>
<keyword evidence="4" id="KW-0143">Chaperone</keyword>
<dbReference type="HOGENOM" id="CLU_112356_0_1_6"/>
<dbReference type="AlphaFoldDB" id="H8Z549"/>
<comment type="similarity">
    <text evidence="4">Belongs to the FliW family.</text>
</comment>
<dbReference type="STRING" id="631362.Thi970DRAFT_04093"/>
<keyword evidence="2 4" id="KW-1005">Bacterial flagellum biogenesis</keyword>
<dbReference type="EMBL" id="JH603170">
    <property type="protein sequence ID" value="EIC20456.1"/>
    <property type="molecule type" value="Genomic_DNA"/>
</dbReference>
<sequence length="148" mass="16394">MTTAPDQPQIDPNKIITFPQGLPGFEDDHRFSMFHSEGEKQEDSKLFWLESLDNPDVGFTVVDPTLYGLNYVIDLTDEEQALLQSSDPNQILVLLILAKNEEGKPGEPRVHANIAGPILINTDTRVALQKVLTRSRVEVNIVGANASN</sequence>
<evidence type="ECO:0000256" key="1">
    <source>
        <dbReference type="ARBA" id="ARBA00022490"/>
    </source>
</evidence>
<dbReference type="InterPro" id="IPR024046">
    <property type="entry name" value="Flagellar_assmbl_FliW_dom_sf"/>
</dbReference>
<protein>
    <recommendedName>
        <fullName evidence="4">Flagellar assembly factor FliW</fullName>
    </recommendedName>
</protein>
<dbReference type="OrthoDB" id="9801235at2"/>
<reference evidence="6" key="1">
    <citation type="submission" date="2011-06" db="EMBL/GenBank/DDBJ databases">
        <authorList>
            <consortium name="US DOE Joint Genome Institute (JGI-PGF)"/>
            <person name="Lucas S."/>
            <person name="Han J."/>
            <person name="Lapidus A."/>
            <person name="Cheng J.-F."/>
            <person name="Goodwin L."/>
            <person name="Pitluck S."/>
            <person name="Peters L."/>
            <person name="Land M.L."/>
            <person name="Hauser L."/>
            <person name="Vogl K."/>
            <person name="Liu Z."/>
            <person name="Overmann J."/>
            <person name="Frigaard N.-U."/>
            <person name="Bryant D.A."/>
            <person name="Woyke T.J."/>
        </authorList>
    </citation>
    <scope>NUCLEOTIDE SEQUENCE [LARGE SCALE GENOMIC DNA]</scope>
    <source>
        <strain evidence="6">970</strain>
    </source>
</reference>
<reference evidence="5 6" key="2">
    <citation type="submission" date="2011-11" db="EMBL/GenBank/DDBJ databases">
        <authorList>
            <consortium name="US DOE Joint Genome Institute"/>
            <person name="Lucas S."/>
            <person name="Han J."/>
            <person name="Lapidus A."/>
            <person name="Cheng J.-F."/>
            <person name="Goodwin L."/>
            <person name="Pitluck S."/>
            <person name="Peters L."/>
            <person name="Ovchinnikova G."/>
            <person name="Zhang X."/>
            <person name="Detter J.C."/>
            <person name="Han C."/>
            <person name="Tapia R."/>
            <person name="Land M."/>
            <person name="Hauser L."/>
            <person name="Kyrpides N."/>
            <person name="Ivanova N."/>
            <person name="Pagani I."/>
            <person name="Vogl K."/>
            <person name="Liu Z."/>
            <person name="Overmann J."/>
            <person name="Frigaard N.-U."/>
            <person name="Bryant D."/>
            <person name="Woyke T."/>
        </authorList>
    </citation>
    <scope>NUCLEOTIDE SEQUENCE [LARGE SCALE GENOMIC DNA]</scope>
    <source>
        <strain evidence="5 6">970</strain>
    </source>
</reference>
<dbReference type="InterPro" id="IPR003775">
    <property type="entry name" value="Flagellar_assembly_factor_FliW"/>
</dbReference>
<keyword evidence="6" id="KW-1185">Reference proteome</keyword>